<comment type="caution">
    <text evidence="7">The sequence shown here is derived from an EMBL/GenBank/DDBJ whole genome shotgun (WGS) entry which is preliminary data.</text>
</comment>
<evidence type="ECO:0000256" key="4">
    <source>
        <dbReference type="ARBA" id="ARBA00023136"/>
    </source>
</evidence>
<dbReference type="PROSITE" id="PS51012">
    <property type="entry name" value="ABC_TM2"/>
    <property type="match status" value="1"/>
</dbReference>
<reference evidence="7 8" key="1">
    <citation type="submission" date="2023-07" db="EMBL/GenBank/DDBJ databases">
        <title>Genomic Encyclopedia of Type Strains, Phase IV (KMG-IV): sequencing the most valuable type-strain genomes for metagenomic binning, comparative biology and taxonomic classification.</title>
        <authorList>
            <person name="Goeker M."/>
        </authorList>
    </citation>
    <scope>NUCLEOTIDE SEQUENCE [LARGE SCALE GENOMIC DNA]</scope>
    <source>
        <strain evidence="7 8">B1-1</strain>
    </source>
</reference>
<feature type="transmembrane region" description="Helical" evidence="5">
    <location>
        <begin position="55"/>
        <end position="74"/>
    </location>
</feature>
<protein>
    <recommendedName>
        <fullName evidence="5">Transport permease protein</fullName>
    </recommendedName>
</protein>
<dbReference type="PANTHER" id="PTHR43332">
    <property type="entry name" value="INNER MEMBRANE TRANSPORT PERMEASE YADH-RELATED"/>
    <property type="match status" value="1"/>
</dbReference>
<sequence length="258" mass="28431">MSALSLNIHAIRAIYGFEMARTRRTLLQSIVSPVLSTSLYFVVFGSAIGPHMNEIAGVSYGAFLVPGLIMLGLLTQSISNASFGIYFPRFVGTIYELLSAPVSPLETVIAYVGAAATKSTLLALITLGTAALFVDLRIDHPFWMIAFLLLTAVTFSLTGFIIGIWADNFEKLQLVPLLIVTPLTFLGGSFYSIDMLPPFWRTVTLFNPVVYLVSGFRWSFYGHSDVPVGISLGMTFVFMLICLAVISWIFRTGYRLKR</sequence>
<feature type="transmembrane region" description="Helical" evidence="5">
    <location>
        <begin position="108"/>
        <end position="134"/>
    </location>
</feature>
<keyword evidence="8" id="KW-1185">Reference proteome</keyword>
<keyword evidence="4 5" id="KW-0472">Membrane</keyword>
<evidence type="ECO:0000256" key="5">
    <source>
        <dbReference type="RuleBase" id="RU361157"/>
    </source>
</evidence>
<comment type="subcellular location">
    <subcellularLocation>
        <location evidence="5">Cell inner membrane</location>
        <topology evidence="5">Multi-pass membrane protein</topology>
    </subcellularLocation>
    <subcellularLocation>
        <location evidence="1">Membrane</location>
        <topology evidence="1">Multi-pass membrane protein</topology>
    </subcellularLocation>
</comment>
<comment type="similarity">
    <text evidence="5">Belongs to the ABC-2 integral membrane protein family.</text>
</comment>
<dbReference type="PRINTS" id="PR00164">
    <property type="entry name" value="ABC2TRNSPORT"/>
</dbReference>
<evidence type="ECO:0000256" key="2">
    <source>
        <dbReference type="ARBA" id="ARBA00022692"/>
    </source>
</evidence>
<dbReference type="PIRSF" id="PIRSF006648">
    <property type="entry name" value="DrrB"/>
    <property type="match status" value="1"/>
</dbReference>
<evidence type="ECO:0000313" key="7">
    <source>
        <dbReference type="EMBL" id="MDQ0517049.1"/>
    </source>
</evidence>
<keyword evidence="3 5" id="KW-1133">Transmembrane helix</keyword>
<evidence type="ECO:0000313" key="8">
    <source>
        <dbReference type="Proteomes" id="UP001223743"/>
    </source>
</evidence>
<dbReference type="InterPro" id="IPR000412">
    <property type="entry name" value="ABC_2_transport"/>
</dbReference>
<feature type="transmembrane region" description="Helical" evidence="5">
    <location>
        <begin position="141"/>
        <end position="166"/>
    </location>
</feature>
<organism evidence="7 8">
    <name type="scientific">Kaistia geumhonensis</name>
    <dbReference type="NCBI Taxonomy" id="410839"/>
    <lineage>
        <taxon>Bacteria</taxon>
        <taxon>Pseudomonadati</taxon>
        <taxon>Pseudomonadota</taxon>
        <taxon>Alphaproteobacteria</taxon>
        <taxon>Hyphomicrobiales</taxon>
        <taxon>Kaistiaceae</taxon>
        <taxon>Kaistia</taxon>
    </lineage>
</organism>
<keyword evidence="2 5" id="KW-0812">Transmembrane</keyword>
<feature type="transmembrane region" description="Helical" evidence="5">
    <location>
        <begin position="26"/>
        <end position="49"/>
    </location>
</feature>
<keyword evidence="5" id="KW-0813">Transport</keyword>
<dbReference type="Proteomes" id="UP001223743">
    <property type="component" value="Unassembled WGS sequence"/>
</dbReference>
<dbReference type="PANTHER" id="PTHR43332:SF1">
    <property type="entry name" value="TRANSPORT PERMEASE PROTEIN"/>
    <property type="match status" value="1"/>
</dbReference>
<feature type="transmembrane region" description="Helical" evidence="5">
    <location>
        <begin position="226"/>
        <end position="250"/>
    </location>
</feature>
<dbReference type="EMBL" id="JAUSWJ010000001">
    <property type="protein sequence ID" value="MDQ0517049.1"/>
    <property type="molecule type" value="Genomic_DNA"/>
</dbReference>
<feature type="transmembrane region" description="Helical" evidence="5">
    <location>
        <begin position="172"/>
        <end position="191"/>
    </location>
</feature>
<evidence type="ECO:0000256" key="3">
    <source>
        <dbReference type="ARBA" id="ARBA00022989"/>
    </source>
</evidence>
<name>A0ABU0M7V9_9HYPH</name>
<dbReference type="RefSeq" id="WP_370877418.1">
    <property type="nucleotide sequence ID" value="NZ_JAPKNF010000001.1"/>
</dbReference>
<feature type="domain" description="ABC transmembrane type-2" evidence="6">
    <location>
        <begin position="24"/>
        <end position="253"/>
    </location>
</feature>
<accession>A0ABU0M7V9</accession>
<evidence type="ECO:0000256" key="1">
    <source>
        <dbReference type="ARBA" id="ARBA00004141"/>
    </source>
</evidence>
<dbReference type="InterPro" id="IPR047817">
    <property type="entry name" value="ABC2_TM_bact-type"/>
</dbReference>
<proteinExistence type="inferred from homology"/>
<evidence type="ECO:0000259" key="6">
    <source>
        <dbReference type="PROSITE" id="PS51012"/>
    </source>
</evidence>
<gene>
    <name evidence="7" type="ORF">QO015_002662</name>
</gene>
<keyword evidence="5" id="KW-1003">Cell membrane</keyword>
<dbReference type="InterPro" id="IPR013525">
    <property type="entry name" value="ABC2_TM"/>
</dbReference>
<dbReference type="Pfam" id="PF01061">
    <property type="entry name" value="ABC2_membrane"/>
    <property type="match status" value="1"/>
</dbReference>
<dbReference type="InterPro" id="IPR052522">
    <property type="entry name" value="ABC-2_transport_permease"/>
</dbReference>